<keyword evidence="1" id="KW-0812">Transmembrane</keyword>
<dbReference type="Proteomes" id="UP000236047">
    <property type="component" value="Unassembled WGS sequence"/>
</dbReference>
<evidence type="ECO:0000256" key="1">
    <source>
        <dbReference type="SAM" id="Phobius"/>
    </source>
</evidence>
<reference evidence="3" key="1">
    <citation type="submission" date="2015-09" db="EMBL/GenBank/DDBJ databases">
        <authorList>
            <person name="Graham D.E."/>
            <person name="Mahan K.M."/>
            <person name="Klingeman D.M."/>
            <person name="Fida T."/>
            <person name="Giannone R.J."/>
            <person name="Hettich R.L."/>
            <person name="Parry R.J."/>
            <person name="Spain J.C."/>
        </authorList>
    </citation>
    <scope>NUCLEOTIDE SEQUENCE [LARGE SCALE GENOMIC DNA]</scope>
    <source>
        <strain evidence="3">JCM 4701</strain>
    </source>
</reference>
<organism evidence="2 3">
    <name type="scientific">Streptomyces noursei</name>
    <name type="common">Streptomyces albulus</name>
    <dbReference type="NCBI Taxonomy" id="1971"/>
    <lineage>
        <taxon>Bacteria</taxon>
        <taxon>Bacillati</taxon>
        <taxon>Actinomycetota</taxon>
        <taxon>Actinomycetes</taxon>
        <taxon>Kitasatosporales</taxon>
        <taxon>Streptomycetaceae</taxon>
        <taxon>Streptomyces</taxon>
    </lineage>
</organism>
<gene>
    <name evidence="2" type="ORF">AOB60_28840</name>
</gene>
<feature type="transmembrane region" description="Helical" evidence="1">
    <location>
        <begin position="12"/>
        <end position="30"/>
    </location>
</feature>
<keyword evidence="1" id="KW-1133">Transmembrane helix</keyword>
<evidence type="ECO:0000313" key="2">
    <source>
        <dbReference type="EMBL" id="PNE38128.1"/>
    </source>
</evidence>
<evidence type="ECO:0000313" key="3">
    <source>
        <dbReference type="Proteomes" id="UP000236047"/>
    </source>
</evidence>
<dbReference type="RefSeq" id="WP_102925616.1">
    <property type="nucleotide sequence ID" value="NZ_LJSN01000003.1"/>
</dbReference>
<proteinExistence type="predicted"/>
<comment type="caution">
    <text evidence="2">The sequence shown here is derived from an EMBL/GenBank/DDBJ whole genome shotgun (WGS) entry which is preliminary data.</text>
</comment>
<protein>
    <submittedName>
        <fullName evidence="2">Uncharacterized protein</fullName>
    </submittedName>
</protein>
<dbReference type="AlphaFoldDB" id="A0A2N8PAR9"/>
<keyword evidence="1" id="KW-0472">Membrane</keyword>
<name>A0A2N8PAR9_STRNR</name>
<accession>A0A2N8PAR9</accession>
<keyword evidence="3" id="KW-1185">Reference proteome</keyword>
<feature type="transmembrane region" description="Helical" evidence="1">
    <location>
        <begin position="75"/>
        <end position="96"/>
    </location>
</feature>
<dbReference type="EMBL" id="LJSN01000003">
    <property type="protein sequence ID" value="PNE38128.1"/>
    <property type="molecule type" value="Genomic_DNA"/>
</dbReference>
<sequence>MARAEKRTDRRTKTNLLVGGVAGFGSYLFAAGGDSWGQGTVWQDLASTEAWPWFLVVGTIAVTAPRLLDAMFRATLAMVLMVLGYYLVGTGGLLDQGNRDALFGWGAVALTAVPLVAAGAYGIRRAVLLMFGPPAPPRGR</sequence>
<feature type="transmembrane region" description="Helical" evidence="1">
    <location>
        <begin position="102"/>
        <end position="123"/>
    </location>
</feature>